<comment type="similarity">
    <text evidence="1">Belongs to the flavin monoamine oxidase family.</text>
</comment>
<feature type="domain" description="Amine oxidase" evidence="2">
    <location>
        <begin position="107"/>
        <end position="352"/>
    </location>
</feature>
<dbReference type="Gene3D" id="3.50.50.60">
    <property type="entry name" value="FAD/NAD(P)-binding domain"/>
    <property type="match status" value="2"/>
</dbReference>
<reference evidence="3 4" key="1">
    <citation type="submission" date="2016-12" db="EMBL/GenBank/DDBJ databases">
        <title>Genome sequencing of Methylocaldum marinum.</title>
        <authorList>
            <person name="Takeuchi M."/>
            <person name="Kamagata Y."/>
            <person name="Hiraoka S."/>
            <person name="Oshima K."/>
            <person name="Hattori M."/>
            <person name="Iwasaki W."/>
        </authorList>
    </citation>
    <scope>NUCLEOTIDE SEQUENCE [LARGE SCALE GENOMIC DNA]</scope>
    <source>
        <strain evidence="3 4">S8</strain>
    </source>
</reference>
<dbReference type="InterPro" id="IPR036188">
    <property type="entry name" value="FAD/NAD-bd_sf"/>
</dbReference>
<dbReference type="SUPFAM" id="SSF51905">
    <property type="entry name" value="FAD/NAD(P)-binding domain"/>
    <property type="match status" value="1"/>
</dbReference>
<dbReference type="AlphaFoldDB" id="A0A250L3J4"/>
<organism evidence="3 4">
    <name type="scientific">Methylocaldum marinum</name>
    <dbReference type="NCBI Taxonomy" id="1432792"/>
    <lineage>
        <taxon>Bacteria</taxon>
        <taxon>Pseudomonadati</taxon>
        <taxon>Pseudomonadota</taxon>
        <taxon>Gammaproteobacteria</taxon>
        <taxon>Methylococcales</taxon>
        <taxon>Methylococcaceae</taxon>
        <taxon>Methylocaldum</taxon>
    </lineage>
</organism>
<keyword evidence="4" id="KW-1185">Reference proteome</keyword>
<proteinExistence type="inferred from homology"/>
<dbReference type="PANTHER" id="PTHR43563">
    <property type="entry name" value="AMINE OXIDASE"/>
    <property type="match status" value="1"/>
</dbReference>
<dbReference type="Proteomes" id="UP000266313">
    <property type="component" value="Chromosome"/>
</dbReference>
<dbReference type="PANTHER" id="PTHR43563:SF1">
    <property type="entry name" value="AMINE OXIDASE [FLAVIN-CONTAINING] B"/>
    <property type="match status" value="1"/>
</dbReference>
<dbReference type="InterPro" id="IPR050703">
    <property type="entry name" value="Flavin_MAO"/>
</dbReference>
<dbReference type="EMBL" id="AP017928">
    <property type="protein sequence ID" value="BBA37399.1"/>
    <property type="molecule type" value="Genomic_DNA"/>
</dbReference>
<accession>A0A250L3J4</accession>
<dbReference type="InterPro" id="IPR002937">
    <property type="entry name" value="Amino_oxidase"/>
</dbReference>
<evidence type="ECO:0000259" key="2">
    <source>
        <dbReference type="Pfam" id="PF01593"/>
    </source>
</evidence>
<evidence type="ECO:0000313" key="4">
    <source>
        <dbReference type="Proteomes" id="UP000266313"/>
    </source>
</evidence>
<evidence type="ECO:0000256" key="1">
    <source>
        <dbReference type="ARBA" id="ARBA00005995"/>
    </source>
</evidence>
<dbReference type="Pfam" id="PF13450">
    <property type="entry name" value="NAD_binding_8"/>
    <property type="match status" value="1"/>
</dbReference>
<evidence type="ECO:0000313" key="3">
    <source>
        <dbReference type="EMBL" id="BBA37399.1"/>
    </source>
</evidence>
<dbReference type="Gene3D" id="3.90.660.10">
    <property type="match status" value="1"/>
</dbReference>
<name>A0A250L3J4_9GAMM</name>
<gene>
    <name evidence="3" type="ORF">sS8_5482</name>
</gene>
<dbReference type="OrthoDB" id="337830at2"/>
<protein>
    <submittedName>
        <fullName evidence="3">Amine oxidase</fullName>
    </submittedName>
</protein>
<dbReference type="GO" id="GO:0016491">
    <property type="term" value="F:oxidoreductase activity"/>
    <property type="evidence" value="ECO:0007669"/>
    <property type="project" value="InterPro"/>
</dbReference>
<dbReference type="RefSeq" id="WP_119632392.1">
    <property type="nucleotide sequence ID" value="NZ_AP017928.1"/>
</dbReference>
<dbReference type="Pfam" id="PF01593">
    <property type="entry name" value="Amino_oxidase"/>
    <property type="match status" value="1"/>
</dbReference>
<dbReference type="SUPFAM" id="SSF54373">
    <property type="entry name" value="FAD-linked reductases, C-terminal domain"/>
    <property type="match status" value="1"/>
</dbReference>
<dbReference type="KEGG" id="mmai:sS8_5482"/>
<sequence>MLDTVIVGGGLCGLSLACDLERQGRPYLLFEARSRLGGRILSVTSATSGAALDLGPTWFWPDIHPRVTRLVADLGLASFAQHDQGDVLGLRDADGKLESLGSSPVHNGAMRLDGGMTSLVSALAERLSESRLRLGHALIAVEDRGDHVVLHFRCGDTASVVEARRAVLAIPPRVVDEQIRLEPAPEDDLREAMRETPTWMAGEAKAVAAFSRPFWREAGLSGNGFARHEQAVLGEIFDACDASGEKAALGGFLALSPEQREAFRLGMPMLIRSQLVQFFGSEAELDEQHYQDWATEPYTSSRLDRVPPEQHPEYGNPALSRSYWNGKLLFGASETARYGGGYLEGALDAAARIQRQLAETRINAANANILERFGEWVSGQRKGASERYQRILHRNLSVQQRDQLTQLTLLETVESIYREALRLLDELPLDGEVIPVVNGRSDLTPAVLSSFTGFNDALVDEALRFNRTSCALSNFPGEHKPSPEYVQTIRRDLAAAWREFALTVNSRIVTRTAASEKAPSLADCA</sequence>